<dbReference type="PANTHER" id="PTHR28015:SF1">
    <property type="entry name" value="ATP SYNTHASE ASSEMBLY FACTOR FMC1, MITOCHONDRIAL"/>
    <property type="match status" value="1"/>
</dbReference>
<accession>A0A067MGJ6</accession>
<evidence type="ECO:0008006" key="4">
    <source>
        <dbReference type="Google" id="ProtNLM"/>
    </source>
</evidence>
<dbReference type="STRING" id="930990.A0A067MGJ6"/>
<dbReference type="FunCoup" id="A0A067MGJ6">
    <property type="interactions" value="18"/>
</dbReference>
<dbReference type="GO" id="GO:0033615">
    <property type="term" value="P:mitochondrial proton-transporting ATP synthase complex assembly"/>
    <property type="evidence" value="ECO:0007669"/>
    <property type="project" value="InterPro"/>
</dbReference>
<dbReference type="Pfam" id="PF13233">
    <property type="entry name" value="Complex1_LYR_2"/>
    <property type="match status" value="1"/>
</dbReference>
<name>A0A067MGJ6_BOTB1</name>
<keyword evidence="3" id="KW-1185">Reference proteome</keyword>
<evidence type="ECO:0000313" key="2">
    <source>
        <dbReference type="EMBL" id="KDQ14649.1"/>
    </source>
</evidence>
<dbReference type="HOGENOM" id="CLU_128881_2_1_1"/>
<dbReference type="GO" id="GO:0005759">
    <property type="term" value="C:mitochondrial matrix"/>
    <property type="evidence" value="ECO:0007669"/>
    <property type="project" value="TreeGrafter"/>
</dbReference>
<dbReference type="InParanoid" id="A0A067MGJ6"/>
<organism evidence="2 3">
    <name type="scientific">Botryobasidium botryosum (strain FD-172 SS1)</name>
    <dbReference type="NCBI Taxonomy" id="930990"/>
    <lineage>
        <taxon>Eukaryota</taxon>
        <taxon>Fungi</taxon>
        <taxon>Dikarya</taxon>
        <taxon>Basidiomycota</taxon>
        <taxon>Agaricomycotina</taxon>
        <taxon>Agaricomycetes</taxon>
        <taxon>Cantharellales</taxon>
        <taxon>Botryobasidiaceae</taxon>
        <taxon>Botryobasidium</taxon>
    </lineage>
</organism>
<gene>
    <name evidence="2" type="ORF">BOTBODRAFT_132052</name>
</gene>
<evidence type="ECO:0000313" key="3">
    <source>
        <dbReference type="Proteomes" id="UP000027195"/>
    </source>
</evidence>
<dbReference type="OrthoDB" id="15893at2759"/>
<dbReference type="AlphaFoldDB" id="A0A067MGJ6"/>
<dbReference type="Proteomes" id="UP000027195">
    <property type="component" value="Unassembled WGS sequence"/>
</dbReference>
<dbReference type="InterPro" id="IPR039196">
    <property type="entry name" value="Fmc1"/>
</dbReference>
<sequence length="105" mass="12267">MISSQYRLVLRELRKSAITPPAGRNRVILSSFRAIFDQAKESSRSPEVEQRFTRQVDDLIVFLKNQREHKDLLKRYSPLHDMTGDEHRAATARRVGLNMPEDVKF</sequence>
<dbReference type="PANTHER" id="PTHR28015">
    <property type="entry name" value="ATP SYNTHASE ASSEMBLY FACTOR FMC1, MITOCHONDRIAL"/>
    <property type="match status" value="1"/>
</dbReference>
<feature type="region of interest" description="Disordered" evidence="1">
    <location>
        <begin position="84"/>
        <end position="105"/>
    </location>
</feature>
<evidence type="ECO:0000256" key="1">
    <source>
        <dbReference type="SAM" id="MobiDB-lite"/>
    </source>
</evidence>
<reference evidence="3" key="1">
    <citation type="journal article" date="2014" name="Proc. Natl. Acad. Sci. U.S.A.">
        <title>Extensive sampling of basidiomycete genomes demonstrates inadequacy of the white-rot/brown-rot paradigm for wood decay fungi.</title>
        <authorList>
            <person name="Riley R."/>
            <person name="Salamov A.A."/>
            <person name="Brown D.W."/>
            <person name="Nagy L.G."/>
            <person name="Floudas D."/>
            <person name="Held B.W."/>
            <person name="Levasseur A."/>
            <person name="Lombard V."/>
            <person name="Morin E."/>
            <person name="Otillar R."/>
            <person name="Lindquist E.A."/>
            <person name="Sun H."/>
            <person name="LaButti K.M."/>
            <person name="Schmutz J."/>
            <person name="Jabbour D."/>
            <person name="Luo H."/>
            <person name="Baker S.E."/>
            <person name="Pisabarro A.G."/>
            <person name="Walton J.D."/>
            <person name="Blanchette R.A."/>
            <person name="Henrissat B."/>
            <person name="Martin F."/>
            <person name="Cullen D."/>
            <person name="Hibbett D.S."/>
            <person name="Grigoriev I.V."/>
        </authorList>
    </citation>
    <scope>NUCLEOTIDE SEQUENCE [LARGE SCALE GENOMIC DNA]</scope>
    <source>
        <strain evidence="3">FD-172 SS1</strain>
    </source>
</reference>
<protein>
    <recommendedName>
        <fullName evidence="4">Complex 1 LYR protein</fullName>
    </recommendedName>
</protein>
<dbReference type="EMBL" id="KL198036">
    <property type="protein sequence ID" value="KDQ14649.1"/>
    <property type="molecule type" value="Genomic_DNA"/>
</dbReference>
<proteinExistence type="predicted"/>